<feature type="region of interest" description="Disordered" evidence="15">
    <location>
        <begin position="306"/>
        <end position="364"/>
    </location>
</feature>
<keyword evidence="6" id="KW-0479">Metal-binding</keyword>
<evidence type="ECO:0000256" key="9">
    <source>
        <dbReference type="ARBA" id="ARBA00022833"/>
    </source>
</evidence>
<dbReference type="Pfam" id="PF25491">
    <property type="entry name" value="CCHC_BCL-11A"/>
    <property type="match status" value="1"/>
</dbReference>
<dbReference type="GO" id="GO:0008270">
    <property type="term" value="F:zinc ion binding"/>
    <property type="evidence" value="ECO:0007669"/>
    <property type="project" value="UniProtKB-KW"/>
</dbReference>
<evidence type="ECO:0000259" key="16">
    <source>
        <dbReference type="PROSITE" id="PS50157"/>
    </source>
</evidence>
<evidence type="ECO:0000256" key="3">
    <source>
        <dbReference type="ARBA" id="ARBA00022491"/>
    </source>
</evidence>
<evidence type="ECO:0000256" key="11">
    <source>
        <dbReference type="ARBA" id="ARBA00023015"/>
    </source>
</evidence>
<dbReference type="GO" id="GO:0000978">
    <property type="term" value="F:RNA polymerase II cis-regulatory region sequence-specific DNA binding"/>
    <property type="evidence" value="ECO:0007669"/>
    <property type="project" value="TreeGrafter"/>
</dbReference>
<feature type="compositionally biased region" description="Basic and acidic residues" evidence="15">
    <location>
        <begin position="446"/>
        <end position="455"/>
    </location>
</feature>
<accession>A0A9D3N1V6</accession>
<dbReference type="GO" id="GO:0016514">
    <property type="term" value="C:SWI/SNF complex"/>
    <property type="evidence" value="ECO:0007669"/>
    <property type="project" value="UniProtKB-ARBA"/>
</dbReference>
<keyword evidence="12" id="KW-0804">Transcription</keyword>
<name>A0A9D3N1V6_ANGAN</name>
<evidence type="ECO:0000256" key="5">
    <source>
        <dbReference type="ARBA" id="ARBA00022553"/>
    </source>
</evidence>
<gene>
    <name evidence="17" type="ORF">ANANG_G00023030</name>
</gene>
<sequence>MSRRKQGNPQHLSQREIITPVTDHVDVGLAVAEAHPSLDATISGALSGGLGDHDLLTCGQCQMNFPLGDILIFIEHKKKQCQGLMGGPGCYDKMVDRSSPSPPRPELRKVVEPVEIGIQVTPEEEDERLLTPTKGICPKQESVPAGRDEPSSYICTTCKQPFTSAWFLLQHAQNTHGIRIYLETNPSSSSLTPRITIPPPMGPESIPQSTLTNFLGDNNPFHLLRMTGPLLREPPGFVENRLPSTPPFVSPPPRHHLDPHRLDRLSAEEMGLISQHPSAFERVMRLTPMAIESQSMDFSRRLRELAGNNSTPPLSPSRANPMHRLLNPNPFQPSPKSPFLSTPPLPPMPPNSTTPPQPQAKSKSCEFCGKTFKFQSNLVVHRRSHTGEKPYKCQLCDHACSQASKLKRHMKTHMHKSGSMTGRSDDGLSATSSPEPGTSDIMGEGMKNRDGDFRGEGMGPDNEEEEEEEEEEELENESRPESNFSMDSEFSRNRENGSKPPPDEKSLSLGKIVENVGLSTIQQYNNLIVDNRKRLPYSKRSSDGQRDTGDDDSVVGEMEPVQQATVNGRNCGSGDSFSGLFPRKPTPITSPSLSNSSAKRIKIEKDLEMPPAPLIPSENVYSQWLVGYAASRHFIKDPFLGFTDSRQSPFATSSEHSSENGSLRFSTPPGDMLDGGLSGRSGTASGGSTPTWEAVFKNCSNLTVHRRSHTGERPYKCELCNYACAQSSKLTRHMKTHGQLGLPVMCS</sequence>
<dbReference type="GO" id="GO:0045944">
    <property type="term" value="P:positive regulation of transcription by RNA polymerase II"/>
    <property type="evidence" value="ECO:0007669"/>
    <property type="project" value="TreeGrafter"/>
</dbReference>
<evidence type="ECO:0000256" key="1">
    <source>
        <dbReference type="ARBA" id="ARBA00004123"/>
    </source>
</evidence>
<feature type="compositionally biased region" description="Basic residues" evidence="15">
    <location>
        <begin position="407"/>
        <end position="416"/>
    </location>
</feature>
<dbReference type="InterPro" id="IPR013087">
    <property type="entry name" value="Znf_C2H2_type"/>
</dbReference>
<evidence type="ECO:0000313" key="17">
    <source>
        <dbReference type="EMBL" id="KAG5857782.1"/>
    </source>
</evidence>
<dbReference type="FunFam" id="3.30.160.60:FF:000046">
    <property type="entry name" value="Putative B-cell lymphoma/leukemia 11A"/>
    <property type="match status" value="1"/>
</dbReference>
<evidence type="ECO:0000256" key="15">
    <source>
        <dbReference type="SAM" id="MobiDB-lite"/>
    </source>
</evidence>
<keyword evidence="18" id="KW-1185">Reference proteome</keyword>
<dbReference type="FunFam" id="3.30.160.60:FF:000106">
    <property type="entry name" value="B-cell lymphoma/leukemia 11A isoform X2"/>
    <property type="match status" value="1"/>
</dbReference>
<dbReference type="FunFam" id="3.30.160.60:FF:000037">
    <property type="entry name" value="B-cell lymphoma/leukemia 11A isoform X1"/>
    <property type="match status" value="1"/>
</dbReference>
<keyword evidence="9" id="KW-0862">Zinc</keyword>
<proteinExistence type="predicted"/>
<evidence type="ECO:0000313" key="18">
    <source>
        <dbReference type="Proteomes" id="UP001044222"/>
    </source>
</evidence>
<dbReference type="Pfam" id="PF23611">
    <property type="entry name" value="zf-C2H2_16"/>
    <property type="match status" value="1"/>
</dbReference>
<evidence type="ECO:0000256" key="7">
    <source>
        <dbReference type="ARBA" id="ARBA00022737"/>
    </source>
</evidence>
<dbReference type="Gene3D" id="3.30.160.60">
    <property type="entry name" value="Classic Zinc Finger"/>
    <property type="match status" value="4"/>
</dbReference>
<feature type="region of interest" description="Disordered" evidence="15">
    <location>
        <begin position="407"/>
        <end position="508"/>
    </location>
</feature>
<feature type="compositionally biased region" description="Polar residues" evidence="15">
    <location>
        <begin position="647"/>
        <end position="665"/>
    </location>
</feature>
<keyword evidence="3" id="KW-0678">Repressor</keyword>
<keyword evidence="7" id="KW-0677">Repeat</keyword>
<keyword evidence="2" id="KW-0488">Methylation</keyword>
<dbReference type="InterPro" id="IPR036236">
    <property type="entry name" value="Znf_C2H2_sf"/>
</dbReference>
<dbReference type="InterPro" id="IPR057448">
    <property type="entry name" value="BCL-11A_Znf_CCHC"/>
</dbReference>
<evidence type="ECO:0000256" key="12">
    <source>
        <dbReference type="ARBA" id="ARBA00023163"/>
    </source>
</evidence>
<evidence type="ECO:0000256" key="2">
    <source>
        <dbReference type="ARBA" id="ARBA00022481"/>
    </source>
</evidence>
<evidence type="ECO:0000256" key="8">
    <source>
        <dbReference type="ARBA" id="ARBA00022771"/>
    </source>
</evidence>
<dbReference type="GO" id="GO:0003700">
    <property type="term" value="F:DNA-binding transcription factor activity"/>
    <property type="evidence" value="ECO:0007669"/>
    <property type="project" value="TreeGrafter"/>
</dbReference>
<dbReference type="SMART" id="SM00355">
    <property type="entry name" value="ZnF_C2H2"/>
    <property type="match status" value="4"/>
</dbReference>
<reference evidence="17" key="1">
    <citation type="submission" date="2021-01" db="EMBL/GenBank/DDBJ databases">
        <title>A chromosome-scale assembly of European eel, Anguilla anguilla.</title>
        <authorList>
            <person name="Henkel C."/>
            <person name="Jong-Raadsen S.A."/>
            <person name="Dufour S."/>
            <person name="Weltzien F.-A."/>
            <person name="Palstra A.P."/>
            <person name="Pelster B."/>
            <person name="Spaink H.P."/>
            <person name="Van Den Thillart G.E."/>
            <person name="Jansen H."/>
            <person name="Zahm M."/>
            <person name="Klopp C."/>
            <person name="Cedric C."/>
            <person name="Louis A."/>
            <person name="Berthelot C."/>
            <person name="Parey E."/>
            <person name="Roest Crollius H."/>
            <person name="Montfort J."/>
            <person name="Robinson-Rechavi M."/>
            <person name="Bucao C."/>
            <person name="Bouchez O."/>
            <person name="Gislard M."/>
            <person name="Lluch J."/>
            <person name="Milhes M."/>
            <person name="Lampietro C."/>
            <person name="Lopez Roques C."/>
            <person name="Donnadieu C."/>
            <person name="Braasch I."/>
            <person name="Desvignes T."/>
            <person name="Postlethwait J."/>
            <person name="Bobe J."/>
            <person name="Guiguen Y."/>
            <person name="Dirks R."/>
        </authorList>
    </citation>
    <scope>NUCLEOTIDE SEQUENCE</scope>
    <source>
        <strain evidence="17">Tag_6206</strain>
        <tissue evidence="17">Liver</tissue>
    </source>
</reference>
<keyword evidence="10" id="KW-0832">Ubl conjugation</keyword>
<dbReference type="EMBL" id="JAFIRN010000001">
    <property type="protein sequence ID" value="KAG5857782.1"/>
    <property type="molecule type" value="Genomic_DNA"/>
</dbReference>
<feature type="compositionally biased region" description="Pro residues" evidence="15">
    <location>
        <begin position="330"/>
        <end position="358"/>
    </location>
</feature>
<feature type="region of interest" description="Disordered" evidence="15">
    <location>
        <begin position="647"/>
        <end position="688"/>
    </location>
</feature>
<comment type="subcellular location">
    <subcellularLocation>
        <location evidence="1">Nucleus</location>
    </subcellularLocation>
</comment>
<evidence type="ECO:0000256" key="10">
    <source>
        <dbReference type="ARBA" id="ARBA00022843"/>
    </source>
</evidence>
<evidence type="ECO:0000256" key="13">
    <source>
        <dbReference type="ARBA" id="ARBA00023242"/>
    </source>
</evidence>
<feature type="domain" description="C2H2-type" evidence="16">
    <location>
        <begin position="715"/>
        <end position="737"/>
    </location>
</feature>
<organism evidence="17 18">
    <name type="scientific">Anguilla anguilla</name>
    <name type="common">European freshwater eel</name>
    <name type="synonym">Muraena anguilla</name>
    <dbReference type="NCBI Taxonomy" id="7936"/>
    <lineage>
        <taxon>Eukaryota</taxon>
        <taxon>Metazoa</taxon>
        <taxon>Chordata</taxon>
        <taxon>Craniata</taxon>
        <taxon>Vertebrata</taxon>
        <taxon>Euteleostomi</taxon>
        <taxon>Actinopterygii</taxon>
        <taxon>Neopterygii</taxon>
        <taxon>Teleostei</taxon>
        <taxon>Anguilliformes</taxon>
        <taxon>Anguillidae</taxon>
        <taxon>Anguilla</taxon>
    </lineage>
</organism>
<feature type="compositionally biased region" description="Basic and acidic residues" evidence="15">
    <location>
        <begin position="489"/>
        <end position="506"/>
    </location>
</feature>
<dbReference type="Pfam" id="PF00096">
    <property type="entry name" value="zf-C2H2"/>
    <property type="match status" value="2"/>
</dbReference>
<keyword evidence="13" id="KW-0539">Nucleus</keyword>
<dbReference type="InterPro" id="IPR051497">
    <property type="entry name" value="Dev/Hematopoietic_TF"/>
</dbReference>
<feature type="compositionally biased region" description="Acidic residues" evidence="15">
    <location>
        <begin position="461"/>
        <end position="475"/>
    </location>
</feature>
<keyword evidence="5" id="KW-0597">Phosphoprotein</keyword>
<keyword evidence="11" id="KW-0805">Transcription regulation</keyword>
<keyword evidence="8 14" id="KW-0863">Zinc-finger</keyword>
<dbReference type="PANTHER" id="PTHR45993:SF4">
    <property type="entry name" value="B-CELL LYMPHOMA_LEUKEMIA 11B"/>
    <property type="match status" value="1"/>
</dbReference>
<dbReference type="PANTHER" id="PTHR45993">
    <property type="entry name" value="B-CELL LYMPHOMA/LEUKEMIA 11"/>
    <property type="match status" value="1"/>
</dbReference>
<feature type="domain" description="C2H2-type" evidence="16">
    <location>
        <begin position="391"/>
        <end position="418"/>
    </location>
</feature>
<evidence type="ECO:0000256" key="14">
    <source>
        <dbReference type="PROSITE-ProRule" id="PRU00042"/>
    </source>
</evidence>
<dbReference type="InterPro" id="IPR056438">
    <property type="entry name" value="Znf-C2H2_CTCF"/>
</dbReference>
<comment type="caution">
    <text evidence="17">The sequence shown here is derived from an EMBL/GenBank/DDBJ whole genome shotgun (WGS) entry which is preliminary data.</text>
</comment>
<dbReference type="SUPFAM" id="SSF57667">
    <property type="entry name" value="beta-beta-alpha zinc fingers"/>
    <property type="match status" value="2"/>
</dbReference>
<feature type="domain" description="C2H2-type" evidence="16">
    <location>
        <begin position="696"/>
        <end position="714"/>
    </location>
</feature>
<evidence type="ECO:0000256" key="6">
    <source>
        <dbReference type="ARBA" id="ARBA00022723"/>
    </source>
</evidence>
<feature type="domain" description="C2H2-type" evidence="16">
    <location>
        <begin position="363"/>
        <end position="390"/>
    </location>
</feature>
<dbReference type="PROSITE" id="PS00028">
    <property type="entry name" value="ZINC_FINGER_C2H2_1"/>
    <property type="match status" value="4"/>
</dbReference>
<dbReference type="Proteomes" id="UP001044222">
    <property type="component" value="Unassembled WGS sequence"/>
</dbReference>
<feature type="domain" description="C2H2-type" evidence="16">
    <location>
        <begin position="153"/>
        <end position="176"/>
    </location>
</feature>
<dbReference type="AlphaFoldDB" id="A0A9D3N1V6"/>
<protein>
    <recommendedName>
        <fullName evidence="16">C2H2-type domain-containing protein</fullName>
    </recommendedName>
</protein>
<feature type="region of interest" description="Disordered" evidence="15">
    <location>
        <begin position="535"/>
        <end position="554"/>
    </location>
</feature>
<keyword evidence="4" id="KW-1017">Isopeptide bond</keyword>
<evidence type="ECO:0000256" key="4">
    <source>
        <dbReference type="ARBA" id="ARBA00022499"/>
    </source>
</evidence>
<dbReference type="PROSITE" id="PS50157">
    <property type="entry name" value="ZINC_FINGER_C2H2_2"/>
    <property type="match status" value="5"/>
</dbReference>